<evidence type="ECO:0000313" key="1">
    <source>
        <dbReference type="EMBL" id="WIA09347.1"/>
    </source>
</evidence>
<evidence type="ECO:0000313" key="2">
    <source>
        <dbReference type="Proteomes" id="UP001244341"/>
    </source>
</evidence>
<gene>
    <name evidence="1" type="ORF">OEZ85_008754</name>
</gene>
<proteinExistence type="predicted"/>
<dbReference type="Proteomes" id="UP001244341">
    <property type="component" value="Chromosome 1b"/>
</dbReference>
<sequence>MVENASIKIGVDPARGAGIFWLSRGGSPANLLNEFDCGRFIQQSYYGRQDGSDWNGKPWSWNPVQCGSWQNQPARVLECSKKGNCIATQVNPRNWAGQQLCDDVWMRADISLAGKHADLKFTVRYSGCSDNPVRIQELPAVFLSRKLGQLVFYDGPEPWQGKALTTKEPGQVNENYRITENWAAYIDPTTGEGVGIYTPVAQTITCYRVGKDGSAACSDCSYVAPTMRFALQPGFEMSYHCFIMIGTVEEIRKEFSDIRGWALNNRPEMLASAALAGATPAI</sequence>
<protein>
    <recommendedName>
        <fullName evidence="3">Expansin-like EG45 domain-containing protein</fullName>
    </recommendedName>
</protein>
<accession>A0ABY8TLQ3</accession>
<reference evidence="1 2" key="1">
    <citation type="submission" date="2023-05" db="EMBL/GenBank/DDBJ databases">
        <title>A 100% complete, gapless, phased diploid assembly of the Scenedesmus obliquus UTEX 3031 genome.</title>
        <authorList>
            <person name="Biondi T.C."/>
            <person name="Hanschen E.R."/>
            <person name="Kwon T."/>
            <person name="Eng W."/>
            <person name="Kruse C.P.S."/>
            <person name="Koehler S.I."/>
            <person name="Kunde Y."/>
            <person name="Gleasner C.D."/>
            <person name="You Mak K.T."/>
            <person name="Polle J."/>
            <person name="Hovde B.T."/>
            <person name="Starkenburg S.R."/>
        </authorList>
    </citation>
    <scope>NUCLEOTIDE SEQUENCE [LARGE SCALE GENOMIC DNA]</scope>
    <source>
        <strain evidence="1 2">DOE0152z</strain>
    </source>
</reference>
<dbReference type="EMBL" id="CP126208">
    <property type="protein sequence ID" value="WIA09347.1"/>
    <property type="molecule type" value="Genomic_DNA"/>
</dbReference>
<name>A0ABY8TLQ3_TETOB</name>
<evidence type="ECO:0008006" key="3">
    <source>
        <dbReference type="Google" id="ProtNLM"/>
    </source>
</evidence>
<organism evidence="1 2">
    <name type="scientific">Tetradesmus obliquus</name>
    <name type="common">Green alga</name>
    <name type="synonym">Acutodesmus obliquus</name>
    <dbReference type="NCBI Taxonomy" id="3088"/>
    <lineage>
        <taxon>Eukaryota</taxon>
        <taxon>Viridiplantae</taxon>
        <taxon>Chlorophyta</taxon>
        <taxon>core chlorophytes</taxon>
        <taxon>Chlorophyceae</taxon>
        <taxon>CS clade</taxon>
        <taxon>Sphaeropleales</taxon>
        <taxon>Scenedesmaceae</taxon>
        <taxon>Tetradesmus</taxon>
    </lineage>
</organism>
<keyword evidence="2" id="KW-1185">Reference proteome</keyword>